<sequence length="307" mass="33620">MSKKSQAAICALLFAGAGVFMSANTFAQAQSGRVAATYEGKERENFSRLVDSAKVLNQALKRVSEQKKIGNAKLIAEIEQKIRMAEAAAADGRSGEARVMLEDAYLTSKLAIVEVTKGSPVAGQSTAGAEVMNGKQHKEYSARMESTKALRDALSRIATEKDDAKAKAEVSMIDKLMRDADANVAQNNARQGRAVLDHAYLRAKVQIERLRGGETLVRTLQFDSKDDEYHYELDRNDTFQMLVQLLVPDESASDPRMKGFLERARGLRSDADGKAAKHEFDDAIKTLEESTGEYQKAIRNAGVMIPG</sequence>
<keyword evidence="3" id="KW-1185">Reference proteome</keyword>
<proteinExistence type="predicted"/>
<dbReference type="EMBL" id="WTVQ01000022">
    <property type="protein sequence ID" value="NMG75847.1"/>
    <property type="molecule type" value="Genomic_DNA"/>
</dbReference>
<name>A0ABX1QBT0_9RHOO</name>
<comment type="caution">
    <text evidence="2">The sequence shown here is derived from an EMBL/GenBank/DDBJ whole genome shotgun (WGS) entry which is preliminary data.</text>
</comment>
<reference evidence="2 3" key="1">
    <citation type="submission" date="2019-12" db="EMBL/GenBank/DDBJ databases">
        <title>Comparative genomics gives insights into the taxonomy of the Azoarcus-Aromatoleum group and reveals separate origins of nif in the plant-associated Azoarcus and non-plant-associated Aromatoleum sub-groups.</title>
        <authorList>
            <person name="Lafos M."/>
            <person name="Maluk M."/>
            <person name="Batista M."/>
            <person name="Junghare M."/>
            <person name="Carmona M."/>
            <person name="Faoro H."/>
            <person name="Cruz L.M."/>
            <person name="Battistoni F."/>
            <person name="De Souza E."/>
            <person name="Pedrosa F."/>
            <person name="Chen W.-M."/>
            <person name="Poole P.S."/>
            <person name="Dixon R.A."/>
            <person name="James E.K."/>
        </authorList>
    </citation>
    <scope>NUCLEOTIDE SEQUENCE [LARGE SCALE GENOMIC DNA]</scope>
    <source>
        <strain evidence="2 3">22Lin</strain>
    </source>
</reference>
<feature type="chain" id="PRO_5046639534" description="YfdX protein" evidence="1">
    <location>
        <begin position="30"/>
        <end position="307"/>
    </location>
</feature>
<protein>
    <recommendedName>
        <fullName evidence="4">YfdX protein</fullName>
    </recommendedName>
</protein>
<evidence type="ECO:0000313" key="2">
    <source>
        <dbReference type="EMBL" id="NMG75847.1"/>
    </source>
</evidence>
<dbReference type="Proteomes" id="UP000648984">
    <property type="component" value="Unassembled WGS sequence"/>
</dbReference>
<feature type="signal peptide" evidence="1">
    <location>
        <begin position="1"/>
        <end position="29"/>
    </location>
</feature>
<evidence type="ECO:0000256" key="1">
    <source>
        <dbReference type="SAM" id="SignalP"/>
    </source>
</evidence>
<evidence type="ECO:0000313" key="3">
    <source>
        <dbReference type="Proteomes" id="UP000648984"/>
    </source>
</evidence>
<keyword evidence="1" id="KW-0732">Signal</keyword>
<accession>A0ABX1QBT0</accession>
<gene>
    <name evidence="2" type="ORF">GPA25_13850</name>
</gene>
<dbReference type="RefSeq" id="WP_169260999.1">
    <property type="nucleotide sequence ID" value="NZ_WTVQ01000022.1"/>
</dbReference>
<evidence type="ECO:0008006" key="4">
    <source>
        <dbReference type="Google" id="ProtNLM"/>
    </source>
</evidence>
<organism evidence="2 3">
    <name type="scientific">Aromatoleum diolicum</name>
    <dbReference type="NCBI Taxonomy" id="75796"/>
    <lineage>
        <taxon>Bacteria</taxon>
        <taxon>Pseudomonadati</taxon>
        <taxon>Pseudomonadota</taxon>
        <taxon>Betaproteobacteria</taxon>
        <taxon>Rhodocyclales</taxon>
        <taxon>Rhodocyclaceae</taxon>
        <taxon>Aromatoleum</taxon>
    </lineage>
</organism>